<dbReference type="OrthoDB" id="1675519at2759"/>
<dbReference type="PROSITE" id="PS51999">
    <property type="entry name" value="ZF_GRF"/>
    <property type="match status" value="1"/>
</dbReference>
<evidence type="ECO:0000313" key="9">
    <source>
        <dbReference type="Proteomes" id="UP001141552"/>
    </source>
</evidence>
<feature type="transmembrane region" description="Helical" evidence="6">
    <location>
        <begin position="144"/>
        <end position="163"/>
    </location>
</feature>
<keyword evidence="1" id="KW-0479">Metal-binding</keyword>
<evidence type="ECO:0000256" key="6">
    <source>
        <dbReference type="SAM" id="Phobius"/>
    </source>
</evidence>
<dbReference type="Pfam" id="PF06839">
    <property type="entry name" value="Zn_ribbon_GRF"/>
    <property type="match status" value="1"/>
</dbReference>
<dbReference type="InterPro" id="IPR010666">
    <property type="entry name" value="Znf_GRF"/>
</dbReference>
<evidence type="ECO:0000256" key="4">
    <source>
        <dbReference type="PROSITE-ProRule" id="PRU01343"/>
    </source>
</evidence>
<reference evidence="8" key="2">
    <citation type="journal article" date="2023" name="Plants (Basel)">
        <title>Annotation of the Turnera subulata (Passifloraceae) Draft Genome Reveals the S-Locus Evolved after the Divergence of Turneroideae from Passifloroideae in a Stepwise Manner.</title>
        <authorList>
            <person name="Henning P.M."/>
            <person name="Roalson E.H."/>
            <person name="Mir W."/>
            <person name="McCubbin A.G."/>
            <person name="Shore J.S."/>
        </authorList>
    </citation>
    <scope>NUCLEOTIDE SEQUENCE</scope>
    <source>
        <strain evidence="8">F60SS</strain>
    </source>
</reference>
<evidence type="ECO:0000256" key="5">
    <source>
        <dbReference type="SAM" id="Coils"/>
    </source>
</evidence>
<protein>
    <recommendedName>
        <fullName evidence="7">GRF-type domain-containing protein</fullName>
    </recommendedName>
</protein>
<keyword evidence="3" id="KW-0862">Zinc</keyword>
<dbReference type="GO" id="GO:0008270">
    <property type="term" value="F:zinc ion binding"/>
    <property type="evidence" value="ECO:0007669"/>
    <property type="project" value="UniProtKB-KW"/>
</dbReference>
<comment type="caution">
    <text evidence="8">The sequence shown here is derived from an EMBL/GenBank/DDBJ whole genome shotgun (WGS) entry which is preliminary data.</text>
</comment>
<evidence type="ECO:0000256" key="2">
    <source>
        <dbReference type="ARBA" id="ARBA00022771"/>
    </source>
</evidence>
<feature type="coiled-coil region" evidence="5">
    <location>
        <begin position="101"/>
        <end position="135"/>
    </location>
</feature>
<sequence>MSHLSHNSARSVSSEYRSRRHFRDYSLIISTVAQKPSYDYEGTILCGCGRRSPIWYSWSDRNPGRRFNGCASSRRCGFLQWIDDEHDIRAQRLFIGLRNRERQLVDRNKELESVIVNLKEELNDLRNLTNRHNSRGRSQLCEGLSAPVMALSIVVLLIIIANLK</sequence>
<reference evidence="8" key="1">
    <citation type="submission" date="2022-02" db="EMBL/GenBank/DDBJ databases">
        <authorList>
            <person name="Henning P.M."/>
            <person name="McCubbin A.G."/>
            <person name="Shore J.S."/>
        </authorList>
    </citation>
    <scope>NUCLEOTIDE SEQUENCE</scope>
    <source>
        <strain evidence="8">F60SS</strain>
        <tissue evidence="8">Leaves</tissue>
    </source>
</reference>
<evidence type="ECO:0000256" key="3">
    <source>
        <dbReference type="ARBA" id="ARBA00022833"/>
    </source>
</evidence>
<evidence type="ECO:0000313" key="8">
    <source>
        <dbReference type="EMBL" id="KAJ4836951.1"/>
    </source>
</evidence>
<dbReference type="AlphaFoldDB" id="A0A9Q0FSU0"/>
<name>A0A9Q0FSU0_9ROSI</name>
<accession>A0A9Q0FSU0</accession>
<keyword evidence="6" id="KW-0472">Membrane</keyword>
<keyword evidence="6" id="KW-0812">Transmembrane</keyword>
<gene>
    <name evidence="8" type="ORF">Tsubulata_032308</name>
</gene>
<dbReference type="Proteomes" id="UP001141552">
    <property type="component" value="Unassembled WGS sequence"/>
</dbReference>
<dbReference type="PANTHER" id="PTHR33248">
    <property type="entry name" value="ZINC ION-BINDING PROTEIN"/>
    <property type="match status" value="1"/>
</dbReference>
<organism evidence="8 9">
    <name type="scientific">Turnera subulata</name>
    <dbReference type="NCBI Taxonomy" id="218843"/>
    <lineage>
        <taxon>Eukaryota</taxon>
        <taxon>Viridiplantae</taxon>
        <taxon>Streptophyta</taxon>
        <taxon>Embryophyta</taxon>
        <taxon>Tracheophyta</taxon>
        <taxon>Spermatophyta</taxon>
        <taxon>Magnoliopsida</taxon>
        <taxon>eudicotyledons</taxon>
        <taxon>Gunneridae</taxon>
        <taxon>Pentapetalae</taxon>
        <taxon>rosids</taxon>
        <taxon>fabids</taxon>
        <taxon>Malpighiales</taxon>
        <taxon>Passifloraceae</taxon>
        <taxon>Turnera</taxon>
    </lineage>
</organism>
<proteinExistence type="predicted"/>
<keyword evidence="2 4" id="KW-0863">Zinc-finger</keyword>
<evidence type="ECO:0000259" key="7">
    <source>
        <dbReference type="PROSITE" id="PS51999"/>
    </source>
</evidence>
<keyword evidence="9" id="KW-1185">Reference proteome</keyword>
<feature type="domain" description="GRF-type" evidence="7">
    <location>
        <begin position="46"/>
        <end position="85"/>
    </location>
</feature>
<evidence type="ECO:0000256" key="1">
    <source>
        <dbReference type="ARBA" id="ARBA00022723"/>
    </source>
</evidence>
<keyword evidence="6" id="KW-1133">Transmembrane helix</keyword>
<dbReference type="EMBL" id="JAKUCV010003988">
    <property type="protein sequence ID" value="KAJ4836951.1"/>
    <property type="molecule type" value="Genomic_DNA"/>
</dbReference>
<keyword evidence="5" id="KW-0175">Coiled coil</keyword>